<proteinExistence type="predicted"/>
<reference evidence="2" key="1">
    <citation type="journal article" date="2020" name="mSystems">
        <title>Genome- and Community-Level Interaction Insights into Carbon Utilization and Element Cycling Functions of Hydrothermarchaeota in Hydrothermal Sediment.</title>
        <authorList>
            <person name="Zhou Z."/>
            <person name="Liu Y."/>
            <person name="Xu W."/>
            <person name="Pan J."/>
            <person name="Luo Z.H."/>
            <person name="Li M."/>
        </authorList>
    </citation>
    <scope>NUCLEOTIDE SEQUENCE [LARGE SCALE GENOMIC DNA]</scope>
    <source>
        <strain evidence="2">SpSt-61</strain>
    </source>
</reference>
<dbReference type="InterPro" id="IPR029032">
    <property type="entry name" value="AhpD-like"/>
</dbReference>
<protein>
    <submittedName>
        <fullName evidence="2">Carboxymuconolactone decarboxylase family protein</fullName>
    </submittedName>
</protein>
<sequence length="127" mass="14605">MAKNTFNTLEEFKKFREQMNKEILDRGTINTKRFWNLDGAVYREGAIEPKYKELMGLVASMVLRCDDCITYHMIRCAELGVTDEEFFETFDIALIVGGSIVIPHLRRAVNTLLEIRRLQANGESVSV</sequence>
<dbReference type="EMBL" id="DSZZ01000319">
    <property type="protein sequence ID" value="HGU53213.1"/>
    <property type="molecule type" value="Genomic_DNA"/>
</dbReference>
<gene>
    <name evidence="2" type="ORF">ENT78_06815</name>
</gene>
<organism evidence="2">
    <name type="scientific">Fervidobacterium pennivorans</name>
    <dbReference type="NCBI Taxonomy" id="93466"/>
    <lineage>
        <taxon>Bacteria</taxon>
        <taxon>Thermotogati</taxon>
        <taxon>Thermotogota</taxon>
        <taxon>Thermotogae</taxon>
        <taxon>Thermotogales</taxon>
        <taxon>Fervidobacteriaceae</taxon>
        <taxon>Fervidobacterium</taxon>
    </lineage>
</organism>
<dbReference type="Pfam" id="PF02627">
    <property type="entry name" value="CMD"/>
    <property type="match status" value="1"/>
</dbReference>
<dbReference type="SUPFAM" id="SSF69118">
    <property type="entry name" value="AhpD-like"/>
    <property type="match status" value="1"/>
</dbReference>
<dbReference type="GO" id="GO:0051920">
    <property type="term" value="F:peroxiredoxin activity"/>
    <property type="evidence" value="ECO:0007669"/>
    <property type="project" value="InterPro"/>
</dbReference>
<evidence type="ECO:0000259" key="1">
    <source>
        <dbReference type="Pfam" id="PF02627"/>
    </source>
</evidence>
<name>A0A7V4KDJ4_FERPE</name>
<accession>A0A7V4KDJ4</accession>
<dbReference type="PANTHER" id="PTHR33930:SF2">
    <property type="entry name" value="BLR3452 PROTEIN"/>
    <property type="match status" value="1"/>
</dbReference>
<evidence type="ECO:0000313" key="2">
    <source>
        <dbReference type="EMBL" id="HGU53213.1"/>
    </source>
</evidence>
<dbReference type="InterPro" id="IPR003779">
    <property type="entry name" value="CMD-like"/>
</dbReference>
<dbReference type="AlphaFoldDB" id="A0A7V4KDJ4"/>
<dbReference type="Gene3D" id="1.20.1290.10">
    <property type="entry name" value="AhpD-like"/>
    <property type="match status" value="1"/>
</dbReference>
<feature type="domain" description="Carboxymuconolactone decarboxylase-like" evidence="1">
    <location>
        <begin position="32"/>
        <end position="109"/>
    </location>
</feature>
<dbReference type="PANTHER" id="PTHR33930">
    <property type="entry name" value="ALKYL HYDROPEROXIDE REDUCTASE AHPD"/>
    <property type="match status" value="1"/>
</dbReference>
<comment type="caution">
    <text evidence="2">The sequence shown here is derived from an EMBL/GenBank/DDBJ whole genome shotgun (WGS) entry which is preliminary data.</text>
</comment>